<dbReference type="EMBL" id="JAPDGR010001892">
    <property type="protein sequence ID" value="KAJ2978859.1"/>
    <property type="molecule type" value="Genomic_DNA"/>
</dbReference>
<protein>
    <submittedName>
        <fullName evidence="1">Uncharacterized protein</fullName>
    </submittedName>
</protein>
<keyword evidence="2" id="KW-1185">Reference proteome</keyword>
<proteinExistence type="predicted"/>
<reference evidence="1" key="1">
    <citation type="submission" date="2022-10" db="EMBL/GenBank/DDBJ databases">
        <title>Genome Sequence of Xylaria curta.</title>
        <authorList>
            <person name="Buettner E."/>
        </authorList>
    </citation>
    <scope>NUCLEOTIDE SEQUENCE</scope>
    <source>
        <strain evidence="1">Babe10</strain>
    </source>
</reference>
<organism evidence="1 2">
    <name type="scientific">Xylaria curta</name>
    <dbReference type="NCBI Taxonomy" id="42375"/>
    <lineage>
        <taxon>Eukaryota</taxon>
        <taxon>Fungi</taxon>
        <taxon>Dikarya</taxon>
        <taxon>Ascomycota</taxon>
        <taxon>Pezizomycotina</taxon>
        <taxon>Sordariomycetes</taxon>
        <taxon>Xylariomycetidae</taxon>
        <taxon>Xylariales</taxon>
        <taxon>Xylariaceae</taxon>
        <taxon>Xylaria</taxon>
    </lineage>
</organism>
<name>A0ACC1NIT9_9PEZI</name>
<comment type="caution">
    <text evidence="1">The sequence shown here is derived from an EMBL/GenBank/DDBJ whole genome shotgun (WGS) entry which is preliminary data.</text>
</comment>
<evidence type="ECO:0000313" key="2">
    <source>
        <dbReference type="Proteomes" id="UP001143856"/>
    </source>
</evidence>
<accession>A0ACC1NIT9</accession>
<sequence>MRRRAHGRQGRQDDSHDKNDNCEQDSATNEGFGFMYTAYVVGGIGKWARAYCRAMWIVYGSLQHPHGGGGLAAKTSPVDGLGVTKPLSLPVFVYDHKREHCYVAEEAKRQISSIEDKIRAKSTPSSPETGRPPTWSGRLDS</sequence>
<evidence type="ECO:0000313" key="1">
    <source>
        <dbReference type="EMBL" id="KAJ2978859.1"/>
    </source>
</evidence>
<gene>
    <name evidence="1" type="ORF">NUW58_g7360</name>
</gene>
<dbReference type="Proteomes" id="UP001143856">
    <property type="component" value="Unassembled WGS sequence"/>
</dbReference>